<evidence type="ECO:0000256" key="4">
    <source>
        <dbReference type="ARBA" id="ARBA00022807"/>
    </source>
</evidence>
<feature type="domain" description="Ubiquitin-like protease family profile" evidence="6">
    <location>
        <begin position="423"/>
        <end position="584"/>
    </location>
</feature>
<evidence type="ECO:0000313" key="7">
    <source>
        <dbReference type="EMBL" id="CAK7231364.1"/>
    </source>
</evidence>
<dbReference type="PROSITE" id="PS50600">
    <property type="entry name" value="ULP_PROTEASE"/>
    <property type="match status" value="1"/>
</dbReference>
<keyword evidence="4" id="KW-0788">Thiol protease</keyword>
<protein>
    <recommendedName>
        <fullName evidence="6">Ubiquitin-like protease family profile domain-containing protein</fullName>
    </recommendedName>
</protein>
<dbReference type="PANTHER" id="PTHR46468:SF1">
    <property type="entry name" value="SENTRIN-SPECIFIC PROTEASE 8"/>
    <property type="match status" value="1"/>
</dbReference>
<organism evidence="7 8">
    <name type="scientific">Sporothrix curviconia</name>
    <dbReference type="NCBI Taxonomy" id="1260050"/>
    <lineage>
        <taxon>Eukaryota</taxon>
        <taxon>Fungi</taxon>
        <taxon>Dikarya</taxon>
        <taxon>Ascomycota</taxon>
        <taxon>Pezizomycotina</taxon>
        <taxon>Sordariomycetes</taxon>
        <taxon>Sordariomycetidae</taxon>
        <taxon>Ophiostomatales</taxon>
        <taxon>Ophiostomataceae</taxon>
        <taxon>Sporothrix</taxon>
    </lineage>
</organism>
<feature type="compositionally biased region" description="Low complexity" evidence="5">
    <location>
        <begin position="194"/>
        <end position="218"/>
    </location>
</feature>
<gene>
    <name evidence="7" type="ORF">SCUCBS95973_007885</name>
</gene>
<keyword evidence="8" id="KW-1185">Reference proteome</keyword>
<evidence type="ECO:0000256" key="5">
    <source>
        <dbReference type="SAM" id="MobiDB-lite"/>
    </source>
</evidence>
<accession>A0ABP0CH26</accession>
<dbReference type="SUPFAM" id="SSF54001">
    <property type="entry name" value="Cysteine proteinases"/>
    <property type="match status" value="1"/>
</dbReference>
<name>A0ABP0CH26_9PEZI</name>
<evidence type="ECO:0000256" key="3">
    <source>
        <dbReference type="ARBA" id="ARBA00022801"/>
    </source>
</evidence>
<feature type="compositionally biased region" description="Basic and acidic residues" evidence="5">
    <location>
        <begin position="143"/>
        <end position="164"/>
    </location>
</feature>
<sequence>MACPLRPGNELEEGEIPEHEASTGYDRDNDSSTTPSPYFPTLPSAAGAVPMIWRMMHANPKNVDPDAYLPDLHRPAPTLPSVLPSFKRYSSAGSSASSASSTSTSTTSTAPKTSKRLREVSRDGDHDGARPSKVRRTPSADTDTPKGAKMAKDAVEPEKARKSRKLVDGDDLPLVLVLKIAEKRAVSPVSNYEDSSSSASFTADSPFSAHPSPLSSPATTPPSSPVAPPSVYDAFEQEQLVCLQQAKALPGGFSKPEQACMRFMGKNEFPKTETPFLTVAQRSVIVSSSASASSASASGLSSASCLECHPHALDKAAHKGDHLLVHPRPVNPRTGKYVGVRKPALPLDTPRGKLSRDVCPHAQPLDCAGEAWVMTAGKLVSERQAAINATADPMLRQAKLEYRNTQLTYAQNSHRTYLSYHAVTLTNEDVRVLRNGWLTDNNITFWEEYLEREVLPKYPQARICLLRASITLILMASESIDVARKALPDFRTTTHIFMPISDAKDLSRSESGSHWSLLLVSVIDGVAFHYDSMGTSNLREARNVTARMAVLLGRHLRFRHIDDTPQQDNGNDCGVFVCVLMRFLLVKRLLNAHAREKVSMSLGGKMIDAQGGRKEMLRIIENLRREGERRRSTSPFVKKDVPRIE</sequence>
<evidence type="ECO:0000256" key="1">
    <source>
        <dbReference type="ARBA" id="ARBA00005234"/>
    </source>
</evidence>
<evidence type="ECO:0000313" key="8">
    <source>
        <dbReference type="Proteomes" id="UP001642405"/>
    </source>
</evidence>
<dbReference type="PANTHER" id="PTHR46468">
    <property type="entry name" value="SENTRIN-SPECIFIC PROTEASE 8"/>
    <property type="match status" value="1"/>
</dbReference>
<keyword evidence="2" id="KW-0645">Protease</keyword>
<feature type="region of interest" description="Disordered" evidence="5">
    <location>
        <begin position="187"/>
        <end position="229"/>
    </location>
</feature>
<feature type="region of interest" description="Disordered" evidence="5">
    <location>
        <begin position="1"/>
        <end position="44"/>
    </location>
</feature>
<feature type="compositionally biased region" description="Basic and acidic residues" evidence="5">
    <location>
        <begin position="116"/>
        <end position="130"/>
    </location>
</feature>
<evidence type="ECO:0000256" key="2">
    <source>
        <dbReference type="ARBA" id="ARBA00022670"/>
    </source>
</evidence>
<comment type="similarity">
    <text evidence="1">Belongs to the peptidase C48 family.</text>
</comment>
<dbReference type="Proteomes" id="UP001642405">
    <property type="component" value="Unassembled WGS sequence"/>
</dbReference>
<dbReference type="InterPro" id="IPR038765">
    <property type="entry name" value="Papain-like_cys_pep_sf"/>
</dbReference>
<feature type="compositionally biased region" description="Basic and acidic residues" evidence="5">
    <location>
        <begin position="16"/>
        <end position="30"/>
    </location>
</feature>
<dbReference type="Pfam" id="PF02902">
    <property type="entry name" value="Peptidase_C48"/>
    <property type="match status" value="1"/>
</dbReference>
<dbReference type="EMBL" id="CAWUHB010000058">
    <property type="protein sequence ID" value="CAK7231364.1"/>
    <property type="molecule type" value="Genomic_DNA"/>
</dbReference>
<reference evidence="7 8" key="1">
    <citation type="submission" date="2024-01" db="EMBL/GenBank/DDBJ databases">
        <authorList>
            <person name="Allen C."/>
            <person name="Tagirdzhanova G."/>
        </authorList>
    </citation>
    <scope>NUCLEOTIDE SEQUENCE [LARGE SCALE GENOMIC DNA]</scope>
</reference>
<dbReference type="InterPro" id="IPR003653">
    <property type="entry name" value="Peptidase_C48_C"/>
</dbReference>
<proteinExistence type="inferred from homology"/>
<comment type="caution">
    <text evidence="7">The sequence shown here is derived from an EMBL/GenBank/DDBJ whole genome shotgun (WGS) entry which is preliminary data.</text>
</comment>
<feature type="region of interest" description="Disordered" evidence="5">
    <location>
        <begin position="89"/>
        <end position="164"/>
    </location>
</feature>
<feature type="compositionally biased region" description="Low complexity" evidence="5">
    <location>
        <begin position="90"/>
        <end position="110"/>
    </location>
</feature>
<feature type="compositionally biased region" description="Pro residues" evidence="5">
    <location>
        <begin position="219"/>
        <end position="228"/>
    </location>
</feature>
<dbReference type="InterPro" id="IPR044613">
    <property type="entry name" value="Nep1/2-like"/>
</dbReference>
<evidence type="ECO:0000259" key="6">
    <source>
        <dbReference type="PROSITE" id="PS50600"/>
    </source>
</evidence>
<keyword evidence="3" id="KW-0378">Hydrolase</keyword>
<dbReference type="Gene3D" id="3.40.395.10">
    <property type="entry name" value="Adenoviral Proteinase, Chain A"/>
    <property type="match status" value="1"/>
</dbReference>